<feature type="transmembrane region" description="Helical" evidence="10">
    <location>
        <begin position="117"/>
        <end position="141"/>
    </location>
</feature>
<keyword evidence="5 10" id="KW-0472">Membrane</keyword>
<comment type="subcellular location">
    <subcellularLocation>
        <location evidence="1">Endomembrane system</location>
        <topology evidence="1">Multi-pass membrane protein</topology>
    </subcellularLocation>
</comment>
<feature type="signal peptide" evidence="11">
    <location>
        <begin position="1"/>
        <end position="28"/>
    </location>
</feature>
<keyword evidence="2 10" id="KW-0808">Transferase</keyword>
<keyword evidence="6" id="KW-0564">Palmitate</keyword>
<keyword evidence="8 10" id="KW-0012">Acyltransferase</keyword>
<dbReference type="GO" id="GO:0006612">
    <property type="term" value="P:protein targeting to membrane"/>
    <property type="evidence" value="ECO:0007669"/>
    <property type="project" value="TreeGrafter"/>
</dbReference>
<dbReference type="InterPro" id="IPR039859">
    <property type="entry name" value="PFA4/ZDH16/20/ERF2-like"/>
</dbReference>
<keyword evidence="14" id="KW-1185">Reference proteome</keyword>
<evidence type="ECO:0000256" key="9">
    <source>
        <dbReference type="ARBA" id="ARBA00048048"/>
    </source>
</evidence>
<dbReference type="PANTHER" id="PTHR22883">
    <property type="entry name" value="ZINC FINGER DHHC DOMAIN CONTAINING PROTEIN"/>
    <property type="match status" value="1"/>
</dbReference>
<evidence type="ECO:0000313" key="13">
    <source>
        <dbReference type="EMBL" id="EZG49267.1"/>
    </source>
</evidence>
<accession>A0A023B205</accession>
<comment type="caution">
    <text evidence="13">The sequence shown here is derived from an EMBL/GenBank/DDBJ whole genome shotgun (WGS) entry which is preliminary data.</text>
</comment>
<dbReference type="OMA" id="RLETHTI"/>
<evidence type="ECO:0000256" key="6">
    <source>
        <dbReference type="ARBA" id="ARBA00023139"/>
    </source>
</evidence>
<proteinExistence type="inferred from homology"/>
<keyword evidence="3 10" id="KW-0812">Transmembrane</keyword>
<dbReference type="PANTHER" id="PTHR22883:SF43">
    <property type="entry name" value="PALMITOYLTRANSFERASE APP"/>
    <property type="match status" value="1"/>
</dbReference>
<reference evidence="13" key="1">
    <citation type="submission" date="2013-12" db="EMBL/GenBank/DDBJ databases">
        <authorList>
            <person name="Omoto C.K."/>
            <person name="Sibley D."/>
            <person name="Venepally P."/>
            <person name="Hadjithomas M."/>
            <person name="Karamycheva S."/>
            <person name="Brunk B."/>
            <person name="Roos D."/>
            <person name="Caler E."/>
            <person name="Lorenzi H."/>
        </authorList>
    </citation>
    <scope>NUCLEOTIDE SEQUENCE</scope>
</reference>
<gene>
    <name evidence="13" type="ORF">GNI_127480</name>
</gene>
<dbReference type="VEuPathDB" id="CryptoDB:GNI_127480"/>
<evidence type="ECO:0000256" key="1">
    <source>
        <dbReference type="ARBA" id="ARBA00004127"/>
    </source>
</evidence>
<organism evidence="13 14">
    <name type="scientific">Gregarina niphandrodes</name>
    <name type="common">Septate eugregarine</name>
    <dbReference type="NCBI Taxonomy" id="110365"/>
    <lineage>
        <taxon>Eukaryota</taxon>
        <taxon>Sar</taxon>
        <taxon>Alveolata</taxon>
        <taxon>Apicomplexa</taxon>
        <taxon>Conoidasida</taxon>
        <taxon>Gregarinasina</taxon>
        <taxon>Eugregarinorida</taxon>
        <taxon>Gregarinidae</taxon>
        <taxon>Gregarina</taxon>
    </lineage>
</organism>
<dbReference type="GO" id="GO:0019706">
    <property type="term" value="F:protein-cysteine S-palmitoyltransferase activity"/>
    <property type="evidence" value="ECO:0007669"/>
    <property type="project" value="UniProtKB-EC"/>
</dbReference>
<sequence>MTGGWVMCVFAVPMQVLSLLMFLRTALSDPGILPRPGVSLPAEVVSVLTMLTPVNPPKHQDVAVQGHLFKLKYCATCRMYRPPRCVHCSICDNCVLKFDHHCPWVGNCVGARNYRSFIYFIYSTSLYLILVLVASPVKFFVLVQDYHTDSLSNAIKAAFEHAWDAAILTIYSLGFLWFVVGLTGYHAYLISTNQTTYEQIKGYYDDNTNPWDKGPLKNFRSLVFQPKITRIPL</sequence>
<dbReference type="EC" id="2.3.1.225" evidence="10"/>
<dbReference type="Proteomes" id="UP000019763">
    <property type="component" value="Unassembled WGS sequence"/>
</dbReference>
<comment type="similarity">
    <text evidence="10">Belongs to the DHHC palmitoyltransferase family.</text>
</comment>
<evidence type="ECO:0000256" key="5">
    <source>
        <dbReference type="ARBA" id="ARBA00023136"/>
    </source>
</evidence>
<evidence type="ECO:0000256" key="2">
    <source>
        <dbReference type="ARBA" id="ARBA00022679"/>
    </source>
</evidence>
<dbReference type="GO" id="GO:0005794">
    <property type="term" value="C:Golgi apparatus"/>
    <property type="evidence" value="ECO:0007669"/>
    <property type="project" value="TreeGrafter"/>
</dbReference>
<keyword evidence="11" id="KW-0732">Signal</keyword>
<dbReference type="OrthoDB" id="4096362at2759"/>
<feature type="transmembrane region" description="Helical" evidence="10">
    <location>
        <begin position="162"/>
        <end position="188"/>
    </location>
</feature>
<name>A0A023B205_GRENI</name>
<evidence type="ECO:0000256" key="8">
    <source>
        <dbReference type="ARBA" id="ARBA00023315"/>
    </source>
</evidence>
<dbReference type="Pfam" id="PF01529">
    <property type="entry name" value="DHHC"/>
    <property type="match status" value="1"/>
</dbReference>
<dbReference type="RefSeq" id="XP_011132051.1">
    <property type="nucleotide sequence ID" value="XM_011133749.1"/>
</dbReference>
<evidence type="ECO:0000256" key="3">
    <source>
        <dbReference type="ARBA" id="ARBA00022692"/>
    </source>
</evidence>
<evidence type="ECO:0000256" key="10">
    <source>
        <dbReference type="RuleBase" id="RU079119"/>
    </source>
</evidence>
<feature type="chain" id="PRO_5001511436" description="Palmitoyltransferase" evidence="11">
    <location>
        <begin position="29"/>
        <end position="233"/>
    </location>
</feature>
<evidence type="ECO:0000256" key="7">
    <source>
        <dbReference type="ARBA" id="ARBA00023288"/>
    </source>
</evidence>
<feature type="domain" description="Palmitoyltransferase DHHC" evidence="12">
    <location>
        <begin position="70"/>
        <end position="201"/>
    </location>
</feature>
<dbReference type="AlphaFoldDB" id="A0A023B205"/>
<dbReference type="GO" id="GO:0005783">
    <property type="term" value="C:endoplasmic reticulum"/>
    <property type="evidence" value="ECO:0007669"/>
    <property type="project" value="TreeGrafter"/>
</dbReference>
<evidence type="ECO:0000259" key="12">
    <source>
        <dbReference type="Pfam" id="PF01529"/>
    </source>
</evidence>
<evidence type="ECO:0000256" key="4">
    <source>
        <dbReference type="ARBA" id="ARBA00022989"/>
    </source>
</evidence>
<keyword evidence="7" id="KW-0449">Lipoprotein</keyword>
<dbReference type="PROSITE" id="PS50216">
    <property type="entry name" value="DHHC"/>
    <property type="match status" value="1"/>
</dbReference>
<evidence type="ECO:0000256" key="11">
    <source>
        <dbReference type="SAM" id="SignalP"/>
    </source>
</evidence>
<evidence type="ECO:0000313" key="14">
    <source>
        <dbReference type="Proteomes" id="UP000019763"/>
    </source>
</evidence>
<protein>
    <recommendedName>
        <fullName evidence="10">Palmitoyltransferase</fullName>
        <ecNumber evidence="10">2.3.1.225</ecNumber>
    </recommendedName>
</protein>
<dbReference type="GeneID" id="22914472"/>
<comment type="catalytic activity">
    <reaction evidence="9 10">
        <text>L-cysteinyl-[protein] + hexadecanoyl-CoA = S-hexadecanoyl-L-cysteinyl-[protein] + CoA</text>
        <dbReference type="Rhea" id="RHEA:36683"/>
        <dbReference type="Rhea" id="RHEA-COMP:10131"/>
        <dbReference type="Rhea" id="RHEA-COMP:11032"/>
        <dbReference type="ChEBI" id="CHEBI:29950"/>
        <dbReference type="ChEBI" id="CHEBI:57287"/>
        <dbReference type="ChEBI" id="CHEBI:57379"/>
        <dbReference type="ChEBI" id="CHEBI:74151"/>
        <dbReference type="EC" id="2.3.1.225"/>
    </reaction>
</comment>
<keyword evidence="4 10" id="KW-1133">Transmembrane helix</keyword>
<dbReference type="EMBL" id="AFNH02000951">
    <property type="protein sequence ID" value="EZG49267.1"/>
    <property type="molecule type" value="Genomic_DNA"/>
</dbReference>
<comment type="domain">
    <text evidence="10">The DHHC domain is required for palmitoyltransferase activity.</text>
</comment>
<dbReference type="eggNOG" id="KOG1311">
    <property type="taxonomic scope" value="Eukaryota"/>
</dbReference>
<dbReference type="InterPro" id="IPR001594">
    <property type="entry name" value="Palmitoyltrfase_DHHC"/>
</dbReference>